<accession>A0ABW2SVY9</accession>
<organism evidence="1 2">
    <name type="scientific">Streptosporangium amethystogenes subsp. fukuiense</name>
    <dbReference type="NCBI Taxonomy" id="698418"/>
    <lineage>
        <taxon>Bacteria</taxon>
        <taxon>Bacillati</taxon>
        <taxon>Actinomycetota</taxon>
        <taxon>Actinomycetes</taxon>
        <taxon>Streptosporangiales</taxon>
        <taxon>Streptosporangiaceae</taxon>
        <taxon>Streptosporangium</taxon>
    </lineage>
</organism>
<evidence type="ECO:0000313" key="1">
    <source>
        <dbReference type="EMBL" id="MFC7600229.1"/>
    </source>
</evidence>
<dbReference type="EMBL" id="JBHTEE010000001">
    <property type="protein sequence ID" value="MFC7600229.1"/>
    <property type="molecule type" value="Genomic_DNA"/>
</dbReference>
<sequence>MDLSRRPGLRIAAAAATLLFTLGGFDQLKMPALPMPADAAASAEEIAERLRDRLDDEVFESFLPDLTFAPFAMSLDTPLLHWCWPEQKQGIEARLPPEGVPAYTGELHAPEVADPLEVRFWITSPDQASRLVAATRRGAEECGRRPREGDAISDVADFDRWGWHGVRVLVTTESWTEYGDSGARVTIVAARGALLAEVSWAWAFEAGGRPGQSPLLQGTEAAASVLAAVGGAPSAPAPAGVTSRATSTMMAAALPPPSVYGKDMRPWPDPVGLLHDLVCPSGFDENVHGGAPAITRRLIGEVSIREDVLFLADEQSAEQARIRPILRARWGVSTGKGVKPCDSDDALSYSIDRRLEPFTRGSWTGEIEAFAVRRPGSQRRPARHDSVAHIAVAVRHGSTMVYLRWQGPAGAAPAAALRRGRAALTDTLDLLPRAGN</sequence>
<comment type="caution">
    <text evidence="1">The sequence shown here is derived from an EMBL/GenBank/DDBJ whole genome shotgun (WGS) entry which is preliminary data.</text>
</comment>
<name>A0ABW2SVY9_9ACTN</name>
<evidence type="ECO:0000313" key="2">
    <source>
        <dbReference type="Proteomes" id="UP001596514"/>
    </source>
</evidence>
<reference evidence="2" key="1">
    <citation type="journal article" date="2019" name="Int. J. Syst. Evol. Microbiol.">
        <title>The Global Catalogue of Microorganisms (GCM) 10K type strain sequencing project: providing services to taxonomists for standard genome sequencing and annotation.</title>
        <authorList>
            <consortium name="The Broad Institute Genomics Platform"/>
            <consortium name="The Broad Institute Genome Sequencing Center for Infectious Disease"/>
            <person name="Wu L."/>
            <person name="Ma J."/>
        </authorList>
    </citation>
    <scope>NUCLEOTIDE SEQUENCE [LARGE SCALE GENOMIC DNA]</scope>
    <source>
        <strain evidence="2">JCM 10083</strain>
    </source>
</reference>
<protein>
    <submittedName>
        <fullName evidence="1">Uncharacterized protein</fullName>
    </submittedName>
</protein>
<gene>
    <name evidence="1" type="ORF">ACFQVD_08960</name>
</gene>
<dbReference type="RefSeq" id="WP_343971109.1">
    <property type="nucleotide sequence ID" value="NZ_BAAAGK010000088.1"/>
</dbReference>
<proteinExistence type="predicted"/>
<dbReference type="Proteomes" id="UP001596514">
    <property type="component" value="Unassembled WGS sequence"/>
</dbReference>
<keyword evidence="2" id="KW-1185">Reference proteome</keyword>